<organism evidence="1 2">
    <name type="scientific">Trichinella spiralis</name>
    <name type="common">Trichina worm</name>
    <dbReference type="NCBI Taxonomy" id="6334"/>
    <lineage>
        <taxon>Eukaryota</taxon>
        <taxon>Metazoa</taxon>
        <taxon>Ecdysozoa</taxon>
        <taxon>Nematoda</taxon>
        <taxon>Enoplea</taxon>
        <taxon>Dorylaimia</taxon>
        <taxon>Trichinellida</taxon>
        <taxon>Trichinellidae</taxon>
        <taxon>Trichinella</taxon>
    </lineage>
</organism>
<name>A0A0V1B7X3_TRISP</name>
<protein>
    <submittedName>
        <fullName evidence="1">Uncharacterized protein</fullName>
    </submittedName>
</protein>
<dbReference type="Proteomes" id="UP000054776">
    <property type="component" value="Unassembled WGS sequence"/>
</dbReference>
<evidence type="ECO:0000313" key="2">
    <source>
        <dbReference type="Proteomes" id="UP000054776"/>
    </source>
</evidence>
<dbReference type="EMBL" id="JYDH01000089">
    <property type="protein sequence ID" value="KRY33005.1"/>
    <property type="molecule type" value="Genomic_DNA"/>
</dbReference>
<dbReference type="OrthoDB" id="5935290at2759"/>
<sequence length="214" mass="24667">TSSPTKVKGRAFTWASIPHRTVANSSSSSDVLPSTFLNAVFTERTKRSQYPPHHGARGVMYFHSILFNVNVLWVSRTNSFKFRPTSLNDVKISHWIMLSWPRRAKNRSRACKNHCAVRLDTNSRWIARVVIHVKRQIYTFLTEFPSRAYKGPAKSRPVFSKGETSTTLSLGKSLIFGKKGLAFSFLQVTHSFITRFTIERPFIIQYLWRRQDSV</sequence>
<keyword evidence="2" id="KW-1185">Reference proteome</keyword>
<proteinExistence type="predicted"/>
<reference evidence="1 2" key="1">
    <citation type="submission" date="2015-01" db="EMBL/GenBank/DDBJ databases">
        <title>Evolution of Trichinella species and genotypes.</title>
        <authorList>
            <person name="Korhonen P.K."/>
            <person name="Edoardo P."/>
            <person name="Giuseppe L.R."/>
            <person name="Gasser R.B."/>
        </authorList>
    </citation>
    <scope>NUCLEOTIDE SEQUENCE [LARGE SCALE GENOMIC DNA]</scope>
    <source>
        <strain evidence="1">ISS3</strain>
    </source>
</reference>
<dbReference type="InParanoid" id="A0A0V1B7X3"/>
<comment type="caution">
    <text evidence="1">The sequence shown here is derived from an EMBL/GenBank/DDBJ whole genome shotgun (WGS) entry which is preliminary data.</text>
</comment>
<feature type="non-terminal residue" evidence="1">
    <location>
        <position position="1"/>
    </location>
</feature>
<gene>
    <name evidence="1" type="ORF">T01_15551</name>
</gene>
<accession>A0A0V1B7X3</accession>
<evidence type="ECO:0000313" key="1">
    <source>
        <dbReference type="EMBL" id="KRY33005.1"/>
    </source>
</evidence>
<dbReference type="AlphaFoldDB" id="A0A0V1B7X3"/>